<dbReference type="AlphaFoldDB" id="A0A6S6UJL6"/>
<name>A0A6S6UJL6_9BACT</name>
<sequence>MDSQIIGQINFNEVDLKKDIQTINNFQFSDAYSEFRSGTWKTCTLWNFSGLSGDSLLYEYRGVPQKTEMGMQLPYINQIIEKIFCTEKIQIVRVVCSENNGLIFPHRDYLDLENGFTRVHIPLMIDENCMNTERDTVFSMRKGEIWYLEARVIHSAGSFLGSKKYSLVLDFLPNTPIKELFKDLSYYNTNVEPLLIERSPLTEEELDSILNLKHLINEANFMDIATILAKVPFFKNVTNETFFWWLNKITAGSNNPTLVKKAKKMKNLFLEEKEELYQPVK</sequence>
<dbReference type="InterPro" id="IPR007803">
    <property type="entry name" value="Asp/Arg/Pro-Hydrxlase"/>
</dbReference>
<dbReference type="SUPFAM" id="SSF51197">
    <property type="entry name" value="Clavaminate synthase-like"/>
    <property type="match status" value="1"/>
</dbReference>
<dbReference type="InterPro" id="IPR008035">
    <property type="entry name" value="Pro_3_hydrox_C"/>
</dbReference>
<feature type="domain" description="Aspartyl/asparaginy/proline hydroxylase" evidence="1">
    <location>
        <begin position="28"/>
        <end position="171"/>
    </location>
</feature>
<accession>A0A6S6UJL6</accession>
<dbReference type="GO" id="GO:0016706">
    <property type="term" value="F:2-oxoglutarate-dependent dioxygenase activity"/>
    <property type="evidence" value="ECO:0007669"/>
    <property type="project" value="InterPro"/>
</dbReference>
<dbReference type="InterPro" id="IPR027443">
    <property type="entry name" value="IPNS-like_sf"/>
</dbReference>
<evidence type="ECO:0000259" key="1">
    <source>
        <dbReference type="Pfam" id="PF05118"/>
    </source>
</evidence>
<dbReference type="EMBL" id="CACVAQ010000405">
    <property type="protein sequence ID" value="CAA6827623.1"/>
    <property type="molecule type" value="Genomic_DNA"/>
</dbReference>
<evidence type="ECO:0000313" key="3">
    <source>
        <dbReference type="EMBL" id="CAA6827623.1"/>
    </source>
</evidence>
<protein>
    <submittedName>
        <fullName evidence="3">Proline hydroxylase</fullName>
    </submittedName>
</protein>
<gene>
    <name evidence="3" type="ORF">HELGO_WM53349</name>
</gene>
<proteinExistence type="predicted"/>
<dbReference type="Pfam" id="PF05118">
    <property type="entry name" value="Asp_Arg_Hydrox"/>
    <property type="match status" value="1"/>
</dbReference>
<evidence type="ECO:0000259" key="2">
    <source>
        <dbReference type="Pfam" id="PF05373"/>
    </source>
</evidence>
<feature type="domain" description="L-proline 3-hydroxylase C-terminal" evidence="2">
    <location>
        <begin position="180"/>
        <end position="274"/>
    </location>
</feature>
<dbReference type="InterPro" id="IPR037037">
    <property type="entry name" value="Pro_3_hydrox_C_sf"/>
</dbReference>
<dbReference type="Gene3D" id="1.10.1720.10">
    <property type="entry name" value="L-proline 3-hydroxylase, C-terminal domain"/>
    <property type="match status" value="1"/>
</dbReference>
<reference evidence="3" key="1">
    <citation type="submission" date="2020-01" db="EMBL/GenBank/DDBJ databases">
        <authorList>
            <person name="Meier V. D."/>
            <person name="Meier V D."/>
        </authorList>
    </citation>
    <scope>NUCLEOTIDE SEQUENCE</scope>
    <source>
        <strain evidence="3">HLG_WM_MAG_10</strain>
    </source>
</reference>
<organism evidence="3">
    <name type="scientific">uncultured Aureispira sp</name>
    <dbReference type="NCBI Taxonomy" id="1331704"/>
    <lineage>
        <taxon>Bacteria</taxon>
        <taxon>Pseudomonadati</taxon>
        <taxon>Bacteroidota</taxon>
        <taxon>Saprospiria</taxon>
        <taxon>Saprospirales</taxon>
        <taxon>Saprospiraceae</taxon>
        <taxon>Aureispira</taxon>
        <taxon>environmental samples</taxon>
    </lineage>
</organism>
<dbReference type="Pfam" id="PF05373">
    <property type="entry name" value="Pro_3_hydrox_C"/>
    <property type="match status" value="1"/>
</dbReference>
<dbReference type="Gene3D" id="2.60.120.330">
    <property type="entry name" value="B-lactam Antibiotic, Isopenicillin N Synthase, Chain"/>
    <property type="match status" value="1"/>
</dbReference>